<keyword evidence="1" id="KW-0812">Transmembrane</keyword>
<proteinExistence type="predicted"/>
<organism evidence="2 3">
    <name type="scientific">Prochlorococcus marinus str. PAC1</name>
    <dbReference type="NCBI Taxonomy" id="59924"/>
    <lineage>
        <taxon>Bacteria</taxon>
        <taxon>Bacillati</taxon>
        <taxon>Cyanobacteriota</taxon>
        <taxon>Cyanophyceae</taxon>
        <taxon>Synechococcales</taxon>
        <taxon>Prochlorococcaceae</taxon>
        <taxon>Prochlorococcus</taxon>
    </lineage>
</organism>
<name>A0A0A2C3B8_PROMR</name>
<dbReference type="EMBL" id="JNAX01000014">
    <property type="protein sequence ID" value="KGG20002.1"/>
    <property type="molecule type" value="Genomic_DNA"/>
</dbReference>
<reference evidence="3" key="1">
    <citation type="journal article" date="2014" name="Sci. Data">
        <title>Genomes of diverse isolates of the marine cyanobacterium Prochlorococcus.</title>
        <authorList>
            <person name="Biller S."/>
            <person name="Berube P."/>
            <person name="Thompson J."/>
            <person name="Kelly L."/>
            <person name="Roggensack S."/>
            <person name="Awad L."/>
            <person name="Roache-Johnson K."/>
            <person name="Ding H."/>
            <person name="Giovannoni S.J."/>
            <person name="Moore L.R."/>
            <person name="Chisholm S.W."/>
        </authorList>
    </citation>
    <scope>NUCLEOTIDE SEQUENCE [LARGE SCALE GENOMIC DNA]</scope>
    <source>
        <strain evidence="3">PAC1</strain>
    </source>
</reference>
<evidence type="ECO:0000313" key="3">
    <source>
        <dbReference type="Proteomes" id="UP000030392"/>
    </source>
</evidence>
<dbReference type="AlphaFoldDB" id="A0A0A2C3B8"/>
<gene>
    <name evidence="2" type="ORF">EV03_1466</name>
</gene>
<comment type="caution">
    <text evidence="2">The sequence shown here is derived from an EMBL/GenBank/DDBJ whole genome shotgun (WGS) entry which is preliminary data.</text>
</comment>
<protein>
    <submittedName>
        <fullName evidence="2">Uncharacterized protein</fullName>
    </submittedName>
</protein>
<feature type="transmembrane region" description="Helical" evidence="1">
    <location>
        <begin position="15"/>
        <end position="36"/>
    </location>
</feature>
<evidence type="ECO:0000313" key="2">
    <source>
        <dbReference type="EMBL" id="KGG20002.1"/>
    </source>
</evidence>
<keyword evidence="1" id="KW-0472">Membrane</keyword>
<dbReference type="Proteomes" id="UP000030392">
    <property type="component" value="Unassembled WGS sequence"/>
</dbReference>
<sequence length="59" mass="6603">MITNLFFALTASEMGLSPAILVLIVVSSVVFIVGFAKSSRENEYKKLMDSFIERKEESD</sequence>
<keyword evidence="1" id="KW-1133">Transmembrane helix</keyword>
<accession>A0A0A2C3B8</accession>
<dbReference type="RefSeq" id="WP_241434811.1">
    <property type="nucleotide sequence ID" value="NZ_CP138967.1"/>
</dbReference>
<evidence type="ECO:0000256" key="1">
    <source>
        <dbReference type="SAM" id="Phobius"/>
    </source>
</evidence>